<evidence type="ECO:0000256" key="9">
    <source>
        <dbReference type="ARBA" id="ARBA00023010"/>
    </source>
</evidence>
<evidence type="ECO:0000256" key="4">
    <source>
        <dbReference type="ARBA" id="ARBA00022448"/>
    </source>
</evidence>
<feature type="compositionally biased region" description="Polar residues" evidence="13">
    <location>
        <begin position="381"/>
        <end position="395"/>
    </location>
</feature>
<evidence type="ECO:0000256" key="11">
    <source>
        <dbReference type="ARBA" id="ARBA00023136"/>
    </source>
</evidence>
<dbReference type="GO" id="GO:0031965">
    <property type="term" value="C:nuclear membrane"/>
    <property type="evidence" value="ECO:0007669"/>
    <property type="project" value="UniProtKB-SubCell"/>
</dbReference>
<name>A0A9P8LBB7_9PEZI</name>
<keyword evidence="9" id="KW-0811">Translocation</keyword>
<dbReference type="PANTHER" id="PTHR13269:SF6">
    <property type="entry name" value="NUCLEOPORIN NDC1"/>
    <property type="match status" value="1"/>
</dbReference>
<keyword evidence="16" id="KW-1185">Reference proteome</keyword>
<keyword evidence="6" id="KW-0509">mRNA transport</keyword>
<feature type="region of interest" description="Disordered" evidence="13">
    <location>
        <begin position="352"/>
        <end position="395"/>
    </location>
</feature>
<dbReference type="Proteomes" id="UP000750711">
    <property type="component" value="Unassembled WGS sequence"/>
</dbReference>
<keyword evidence="4" id="KW-0813">Transport</keyword>
<keyword evidence="12" id="KW-0539">Nucleus</keyword>
<feature type="transmembrane region" description="Helical" evidence="14">
    <location>
        <begin position="226"/>
        <end position="248"/>
    </location>
</feature>
<evidence type="ECO:0008006" key="17">
    <source>
        <dbReference type="Google" id="ProtNLM"/>
    </source>
</evidence>
<keyword evidence="10" id="KW-0906">Nuclear pore complex</keyword>
<evidence type="ECO:0000256" key="13">
    <source>
        <dbReference type="SAM" id="MobiDB-lite"/>
    </source>
</evidence>
<evidence type="ECO:0000313" key="16">
    <source>
        <dbReference type="Proteomes" id="UP000750711"/>
    </source>
</evidence>
<proteinExistence type="inferred from homology"/>
<feature type="transmembrane region" description="Helical" evidence="14">
    <location>
        <begin position="64"/>
        <end position="83"/>
    </location>
</feature>
<organism evidence="15 16">
    <name type="scientific">Trichoglossum hirsutum</name>
    <dbReference type="NCBI Taxonomy" id="265104"/>
    <lineage>
        <taxon>Eukaryota</taxon>
        <taxon>Fungi</taxon>
        <taxon>Dikarya</taxon>
        <taxon>Ascomycota</taxon>
        <taxon>Pezizomycotina</taxon>
        <taxon>Geoglossomycetes</taxon>
        <taxon>Geoglossales</taxon>
        <taxon>Geoglossaceae</taxon>
        <taxon>Trichoglossum</taxon>
    </lineage>
</organism>
<comment type="caution">
    <text evidence="15">The sequence shown here is derived from an EMBL/GenBank/DDBJ whole genome shotgun (WGS) entry which is preliminary data.</text>
</comment>
<dbReference type="EMBL" id="JAGHQM010000676">
    <property type="protein sequence ID" value="KAH0559048.1"/>
    <property type="molecule type" value="Genomic_DNA"/>
</dbReference>
<dbReference type="AlphaFoldDB" id="A0A9P8LBB7"/>
<dbReference type="GO" id="GO:0005816">
    <property type="term" value="C:spindle pole body"/>
    <property type="evidence" value="ECO:0007669"/>
    <property type="project" value="TreeGrafter"/>
</dbReference>
<feature type="transmembrane region" description="Helical" evidence="14">
    <location>
        <begin position="24"/>
        <end position="43"/>
    </location>
</feature>
<keyword evidence="5 14" id="KW-0812">Transmembrane</keyword>
<dbReference type="GO" id="GO:0051028">
    <property type="term" value="P:mRNA transport"/>
    <property type="evidence" value="ECO:0007669"/>
    <property type="project" value="UniProtKB-KW"/>
</dbReference>
<protein>
    <recommendedName>
        <fullName evidence="17">Nuclear envelope protein</fullName>
    </recommendedName>
</protein>
<reference evidence="15" key="1">
    <citation type="submission" date="2021-03" db="EMBL/GenBank/DDBJ databases">
        <title>Comparative genomics and phylogenomic investigation of the class Geoglossomycetes provide insights into ecological specialization and systematics.</title>
        <authorList>
            <person name="Melie T."/>
            <person name="Pirro S."/>
            <person name="Miller A.N."/>
            <person name="Quandt A."/>
        </authorList>
    </citation>
    <scope>NUCLEOTIDE SEQUENCE</scope>
    <source>
        <strain evidence="15">CAQ_001_2017</strain>
    </source>
</reference>
<gene>
    <name evidence="15" type="ORF">GP486_004355</name>
</gene>
<evidence type="ECO:0000256" key="5">
    <source>
        <dbReference type="ARBA" id="ARBA00022692"/>
    </source>
</evidence>
<evidence type="ECO:0000256" key="8">
    <source>
        <dbReference type="ARBA" id="ARBA00022989"/>
    </source>
</evidence>
<dbReference type="GO" id="GO:0015031">
    <property type="term" value="P:protein transport"/>
    <property type="evidence" value="ECO:0007669"/>
    <property type="project" value="UniProtKB-KW"/>
</dbReference>
<sequence length="602" mass="67779">MAPQPSGRIRRYQDVLTTTLHRRFLKAAFVSLAACYLEAFLMGEKSSFGARVTLSPFETFKKYFIRYNTLQTLAWYIFSAWWFSEVYIWSAPYDSNLNWVAKAKTWDRARLNERPIYLTSTLFIYAVAQSFMHLFYDYDRVFFPVTKITAKPSSEDQRPQLAIPPFIQLKTDMPLILSRALKRATIIAAASPLIYALFLRHMAWSWTHFFAKAVWKLPKSSPLSTIPPLHIFLLLRGLASGFMLLFLWDIVNQTFGLYLAQEPLKRGEPLTEGTRDPNGILLNGLKSKKNITKAFAFWELVCISHRFPVRRRSFFEDIDRKGGSVWSQILASCLGEIEGINTRIRDTLNAPAPAPVAQQPQSLGNPKPLPKIANPLKGDNIFTSSTPSSSKQEFIGSLTKSVGQSPLPPGTDSPLNPKRLIQRAHASLPERRKEALTREIQNAKLTLDNSLIAVIRSYIGRPFRQTIQRKTTAVIIGGPYGDLGIVVDAIDSITRLAVSSLTEDPFGKVYTDVPTIIRTYTSTINNIKSFKQNVPVDWTDVELIDKDGVKEMREADLVSEVLRGALRDVLKAFGEYADNMGMSIADLRMAREATAEVEANGG</sequence>
<dbReference type="GO" id="GO:0006999">
    <property type="term" value="P:nuclear pore organization"/>
    <property type="evidence" value="ECO:0007669"/>
    <property type="project" value="TreeGrafter"/>
</dbReference>
<evidence type="ECO:0000256" key="12">
    <source>
        <dbReference type="ARBA" id="ARBA00023242"/>
    </source>
</evidence>
<evidence type="ECO:0000256" key="7">
    <source>
        <dbReference type="ARBA" id="ARBA00022927"/>
    </source>
</evidence>
<evidence type="ECO:0000256" key="1">
    <source>
        <dbReference type="ARBA" id="ARBA00004232"/>
    </source>
</evidence>
<feature type="transmembrane region" description="Helical" evidence="14">
    <location>
        <begin position="116"/>
        <end position="136"/>
    </location>
</feature>
<evidence type="ECO:0000256" key="6">
    <source>
        <dbReference type="ARBA" id="ARBA00022816"/>
    </source>
</evidence>
<keyword evidence="7" id="KW-0653">Protein transport</keyword>
<dbReference type="InterPro" id="IPR019049">
    <property type="entry name" value="Nucleoporin_prot_Ndc1/Nup"/>
</dbReference>
<evidence type="ECO:0000256" key="2">
    <source>
        <dbReference type="ARBA" id="ARBA00004567"/>
    </source>
</evidence>
<feature type="transmembrane region" description="Helical" evidence="14">
    <location>
        <begin position="184"/>
        <end position="206"/>
    </location>
</feature>
<evidence type="ECO:0000256" key="3">
    <source>
        <dbReference type="ARBA" id="ARBA00005760"/>
    </source>
</evidence>
<evidence type="ECO:0000256" key="14">
    <source>
        <dbReference type="SAM" id="Phobius"/>
    </source>
</evidence>
<dbReference type="PANTHER" id="PTHR13269">
    <property type="entry name" value="NUCLEOPORIN NDC1"/>
    <property type="match status" value="1"/>
</dbReference>
<keyword evidence="11 14" id="KW-0472">Membrane</keyword>
<dbReference type="Pfam" id="PF09531">
    <property type="entry name" value="Ndc1_Nup"/>
    <property type="match status" value="1"/>
</dbReference>
<dbReference type="GO" id="GO:0106166">
    <property type="term" value="F:spindle pole body-nuclear membrane anchor activity"/>
    <property type="evidence" value="ECO:0007669"/>
    <property type="project" value="TreeGrafter"/>
</dbReference>
<dbReference type="GO" id="GO:0070631">
    <property type="term" value="P:spindle pole body localization"/>
    <property type="evidence" value="ECO:0007669"/>
    <property type="project" value="TreeGrafter"/>
</dbReference>
<evidence type="ECO:0000313" key="15">
    <source>
        <dbReference type="EMBL" id="KAH0559048.1"/>
    </source>
</evidence>
<comment type="similarity">
    <text evidence="3">Belongs to the NDC1 family.</text>
</comment>
<dbReference type="GO" id="GO:0070762">
    <property type="term" value="C:nuclear pore transmembrane ring"/>
    <property type="evidence" value="ECO:0007669"/>
    <property type="project" value="TreeGrafter"/>
</dbReference>
<evidence type="ECO:0000256" key="10">
    <source>
        <dbReference type="ARBA" id="ARBA00023132"/>
    </source>
</evidence>
<comment type="subcellular location">
    <subcellularLocation>
        <location evidence="1">Nucleus membrane</location>
        <topology evidence="1">Multi-pass membrane protein</topology>
    </subcellularLocation>
    <subcellularLocation>
        <location evidence="2">Nucleus</location>
        <location evidence="2">Nuclear pore complex</location>
    </subcellularLocation>
</comment>
<accession>A0A9P8LBB7</accession>
<keyword evidence="8 14" id="KW-1133">Transmembrane helix</keyword>